<name>A0A7T0NBR1_9CAUD</name>
<reference evidence="1 2" key="1">
    <citation type="submission" date="2020-05" db="EMBL/GenBank/DDBJ databases">
        <authorList>
            <person name="Bohanan V.A."/>
            <person name="Brazelton B.R."/>
            <person name="Coffey L.M."/>
            <person name="Donovan A.R."/>
            <person name="Gales A.C."/>
            <person name="Glasscock A.J."/>
            <person name="Grill M."/>
            <person name="Harper M.C."/>
            <person name="Hollowell C.E."/>
            <person name="Liu T.Y."/>
            <person name="Mansour C."/>
            <person name="McDowell A.D."/>
            <person name="Miller T.E."/>
            <person name="Nash A.G."/>
            <person name="Seo J."/>
            <person name="Sherman Z.A."/>
            <person name="Albert R.M."/>
            <person name="Ayala A."/>
            <person name="Monti D.L."/>
            <person name="Garlena R.A."/>
            <person name="Russell D.A."/>
            <person name="Pope W.H."/>
            <person name="Jacobs-Sera D."/>
            <person name="Hatfull G.F."/>
        </authorList>
    </citation>
    <scope>NUCLEOTIDE SEQUENCE [LARGE SCALE GENOMIC DNA]</scope>
</reference>
<keyword evidence="2" id="KW-1185">Reference proteome</keyword>
<evidence type="ECO:0000313" key="2">
    <source>
        <dbReference type="Proteomes" id="UP000594363"/>
    </source>
</evidence>
<gene>
    <name evidence="1" type="primary">80</name>
    <name evidence="1" type="ORF">SEA_JINKIES_80</name>
</gene>
<dbReference type="EMBL" id="MT498043">
    <property type="protein sequence ID" value="QPK40211.1"/>
    <property type="molecule type" value="Genomic_DNA"/>
</dbReference>
<evidence type="ECO:0000313" key="1">
    <source>
        <dbReference type="EMBL" id="QPK40211.1"/>
    </source>
</evidence>
<accession>A0A7T0NBR1</accession>
<organism evidence="1 2">
    <name type="scientific">Arthrobacter phage Jinkies</name>
    <dbReference type="NCBI Taxonomy" id="2743903"/>
    <lineage>
        <taxon>Viruses</taxon>
        <taxon>Duplodnaviria</taxon>
        <taxon>Heunggongvirae</taxon>
        <taxon>Uroviricota</taxon>
        <taxon>Caudoviricetes</taxon>
        <taxon>Berryhillviridae</taxon>
        <taxon>Jinkiesvirus</taxon>
        <taxon>Jinkiesvirus jinkies</taxon>
    </lineage>
</organism>
<protein>
    <submittedName>
        <fullName evidence="1">Uncharacterized protein</fullName>
    </submittedName>
</protein>
<proteinExistence type="predicted"/>
<dbReference type="Proteomes" id="UP000594363">
    <property type="component" value="Segment"/>
</dbReference>
<sequence length="120" mass="13273">MSATHDVYYGGPRDGQRWELDGNIAETGRIADPSGGIYTRQPDFDTPTDRAWFHLPSDKPTSANGVHVEPQPGAKYLCLQDLRTLLTIAERMGHPDTAPVYGQVSWRGRVQLLGLKPEQG</sequence>